<reference evidence="17" key="1">
    <citation type="journal article" date="2017" name="Nat. Microbiol.">
        <title>Global analysis of biosynthetic gene clusters reveals vast potential of secondary metabolite production in Penicillium species.</title>
        <authorList>
            <person name="Nielsen J.C."/>
            <person name="Grijseels S."/>
            <person name="Prigent S."/>
            <person name="Ji B."/>
            <person name="Dainat J."/>
            <person name="Nielsen K.F."/>
            <person name="Frisvad J.C."/>
            <person name="Workman M."/>
            <person name="Nielsen J."/>
        </authorList>
    </citation>
    <scope>NUCLEOTIDE SEQUENCE [LARGE SCALE GENOMIC DNA]</scope>
    <source>
        <strain evidence="17">IBT 31321</strain>
    </source>
</reference>
<dbReference type="Proteomes" id="UP000191500">
    <property type="component" value="Unassembled WGS sequence"/>
</dbReference>
<feature type="compositionally biased region" description="Low complexity" evidence="14">
    <location>
        <begin position="348"/>
        <end position="374"/>
    </location>
</feature>
<dbReference type="InterPro" id="IPR026010">
    <property type="entry name" value="NSP1/NUP62"/>
</dbReference>
<name>A0A1V6V8K9_9EURO</name>
<accession>A0A1V6V8K9</accession>
<dbReference type="PANTHER" id="PTHR12084:SF0">
    <property type="entry name" value="NUCLEAR PORE GLYCOPROTEIN P62"/>
    <property type="match status" value="1"/>
</dbReference>
<evidence type="ECO:0000256" key="12">
    <source>
        <dbReference type="ARBA" id="ARBA00078941"/>
    </source>
</evidence>
<evidence type="ECO:0000256" key="10">
    <source>
        <dbReference type="ARBA" id="ARBA00023242"/>
    </source>
</evidence>
<keyword evidence="7" id="KW-0653">Protein transport</keyword>
<feature type="compositionally biased region" description="Polar residues" evidence="14">
    <location>
        <begin position="263"/>
        <end position="272"/>
    </location>
</feature>
<evidence type="ECO:0000256" key="8">
    <source>
        <dbReference type="ARBA" id="ARBA00023010"/>
    </source>
</evidence>
<evidence type="ECO:0000256" key="4">
    <source>
        <dbReference type="ARBA" id="ARBA00005911"/>
    </source>
</evidence>
<proteinExistence type="inferred from homology"/>
<evidence type="ECO:0000256" key="14">
    <source>
        <dbReference type="SAM" id="MobiDB-lite"/>
    </source>
</evidence>
<comment type="similarity">
    <text evidence="4">Belongs to the nucleoporin NSP1/NUP62 family.</text>
</comment>
<evidence type="ECO:0000259" key="15">
    <source>
        <dbReference type="Pfam" id="PF05064"/>
    </source>
</evidence>
<feature type="domain" description="Nucleoporin NSP1-like C-terminal" evidence="15">
    <location>
        <begin position="432"/>
        <end position="537"/>
    </location>
</feature>
<keyword evidence="5" id="KW-0813">Transport</keyword>
<comment type="subcellular location">
    <subcellularLocation>
        <location evidence="1">Nucleus membrane</location>
        <topology evidence="1">Peripheral membrane protein</topology>
        <orientation evidence="1">Cytoplasmic side</orientation>
    </subcellularLocation>
    <subcellularLocation>
        <location evidence="3">Nucleus membrane</location>
        <topology evidence="3">Peripheral membrane protein</topology>
        <orientation evidence="3">Nucleoplasmic side</orientation>
    </subcellularLocation>
    <subcellularLocation>
        <location evidence="2">Nucleus</location>
        <location evidence="2">Nuclear pore complex</location>
    </subcellularLocation>
</comment>
<dbReference type="GO" id="GO:0006405">
    <property type="term" value="P:RNA export from nucleus"/>
    <property type="evidence" value="ECO:0007669"/>
    <property type="project" value="TreeGrafter"/>
</dbReference>
<sequence length="662" mass="65433">MSFSFGTPASTGGSSGNLFGTAGNAFGANKDTNAPSGGLFGNVGASSTGNSASPSIFGANSATGQSTPTFGNAGTSNATTSGTSAFSFGGKAPSGSGTQPTSLFGAAAGSQTPNKPTESTTPGQTSNSLFGGAAPKSMFGNAAPTATPAPSGSALFGNNSTTPAGPPPASNPPSSLFGGAKPGVSTTPAAAPSSTTPTTSQAQPSNNMFGGGATGSLFGAGAAAPATSGGLFGANKPADSTAPKPAADTTSKPLFGAAAPASGAQTSQTPSLFKNMAAPGGDSAPKSAFPALGAPPASTANTTPSLGAPATSSATPQKSLFPSTGSATSTAAPSTTPAATPLGGGLFGASAPTSTPGTSATAAPATTTPAAPTGGLFGQAAATPSTQPAKPTSSAPLSGLGGQTTAAPTPASTTAAAGAAPTGPSVLGQSTTGPAPPAQSRLKNKTMDEIITRWATDLGKYQKDFREQAEKVSEWDRLLVDNGTKVQKLYGSTVDADRATQEVERQLSAVEGQQDELSSWLDRYEREVDEMVTKQVGPGESLQGPDQERETTYKLAEKLSERLDEMGKDLTSMIEEVNGASSTLTKTNKADEPISQIVRILNAHLSQLQVIDQGTSDLQSKVAAAQKAGQSISARLGYGYPNNGMGNNNTADDFYRSFMQGR</sequence>
<feature type="compositionally biased region" description="Polar residues" evidence="14">
    <location>
        <begin position="109"/>
        <end position="129"/>
    </location>
</feature>
<gene>
    <name evidence="16" type="ORF">PENCOP_c001G04717</name>
</gene>
<feature type="compositionally biased region" description="Low complexity" evidence="14">
    <location>
        <begin position="322"/>
        <end position="341"/>
    </location>
</feature>
<keyword evidence="10" id="KW-0539">Nucleus</keyword>
<keyword evidence="6" id="KW-0509">mRNA transport</keyword>
<keyword evidence="9" id="KW-0906">Nuclear pore complex</keyword>
<protein>
    <recommendedName>
        <fullName evidence="11">Nucleoporin NSP1</fullName>
    </recommendedName>
    <alternativeName>
        <fullName evidence="12">Nuclear pore protein NSP1</fullName>
    </alternativeName>
    <alternativeName>
        <fullName evidence="13">Nucleoskeletal-like protein</fullName>
    </alternativeName>
</protein>
<dbReference type="STRING" id="36646.A0A1V6V8K9"/>
<feature type="region of interest" description="Disordered" evidence="14">
    <location>
        <begin position="1"/>
        <end position="211"/>
    </location>
</feature>
<keyword evidence="8" id="KW-0811">Translocation</keyword>
<evidence type="ECO:0000256" key="7">
    <source>
        <dbReference type="ARBA" id="ARBA00022927"/>
    </source>
</evidence>
<dbReference type="Pfam" id="PF13634">
    <property type="entry name" value="Nucleoporin_FG"/>
    <property type="match status" value="2"/>
</dbReference>
<evidence type="ECO:0000256" key="1">
    <source>
        <dbReference type="ARBA" id="ARBA00004335"/>
    </source>
</evidence>
<dbReference type="FunFam" id="1.20.5.170:FF:000040">
    <property type="entry name" value="Nuclear pore glycoprotein p62"/>
    <property type="match status" value="1"/>
</dbReference>
<feature type="compositionally biased region" description="Polar residues" evidence="14">
    <location>
        <begin position="298"/>
        <end position="321"/>
    </location>
</feature>
<feature type="compositionally biased region" description="Low complexity" evidence="14">
    <location>
        <begin position="71"/>
        <end position="90"/>
    </location>
</feature>
<organism evidence="16 17">
    <name type="scientific">Penicillium coprophilum</name>
    <dbReference type="NCBI Taxonomy" id="36646"/>
    <lineage>
        <taxon>Eukaryota</taxon>
        <taxon>Fungi</taxon>
        <taxon>Dikarya</taxon>
        <taxon>Ascomycota</taxon>
        <taxon>Pezizomycotina</taxon>
        <taxon>Eurotiomycetes</taxon>
        <taxon>Eurotiomycetidae</taxon>
        <taxon>Eurotiales</taxon>
        <taxon>Aspergillaceae</taxon>
        <taxon>Penicillium</taxon>
    </lineage>
</organism>
<dbReference type="Gene3D" id="1.20.5.170">
    <property type="match status" value="1"/>
</dbReference>
<evidence type="ECO:0000313" key="17">
    <source>
        <dbReference type="Proteomes" id="UP000191500"/>
    </source>
</evidence>
<evidence type="ECO:0000313" key="16">
    <source>
        <dbReference type="EMBL" id="OQE46948.1"/>
    </source>
</evidence>
<evidence type="ECO:0000256" key="11">
    <source>
        <dbReference type="ARBA" id="ARBA00068864"/>
    </source>
</evidence>
<feature type="compositionally biased region" description="Polar residues" evidence="14">
    <location>
        <begin position="1"/>
        <end position="18"/>
    </location>
</feature>
<feature type="compositionally biased region" description="Polar residues" evidence="14">
    <location>
        <begin position="44"/>
        <end position="70"/>
    </location>
</feature>
<evidence type="ECO:0000256" key="3">
    <source>
        <dbReference type="ARBA" id="ARBA00004620"/>
    </source>
</evidence>
<evidence type="ECO:0000256" key="6">
    <source>
        <dbReference type="ARBA" id="ARBA00022816"/>
    </source>
</evidence>
<evidence type="ECO:0000256" key="2">
    <source>
        <dbReference type="ARBA" id="ARBA00004567"/>
    </source>
</evidence>
<comment type="caution">
    <text evidence="16">The sequence shown here is derived from an EMBL/GenBank/DDBJ whole genome shotgun (WGS) entry which is preliminary data.</text>
</comment>
<evidence type="ECO:0000256" key="5">
    <source>
        <dbReference type="ARBA" id="ARBA00022448"/>
    </source>
</evidence>
<dbReference type="GO" id="GO:0031965">
    <property type="term" value="C:nuclear membrane"/>
    <property type="evidence" value="ECO:0007669"/>
    <property type="project" value="UniProtKB-SubCell"/>
</dbReference>
<evidence type="ECO:0000256" key="13">
    <source>
        <dbReference type="ARBA" id="ARBA00081079"/>
    </source>
</evidence>
<dbReference type="PANTHER" id="PTHR12084">
    <property type="entry name" value="NUCLEAR PORE GLYCOPROTEIN P62-RELATED"/>
    <property type="match status" value="1"/>
</dbReference>
<dbReference type="InterPro" id="IPR025574">
    <property type="entry name" value="Nucleoporin_FG_rpt"/>
</dbReference>
<feature type="compositionally biased region" description="Low complexity" evidence="14">
    <location>
        <begin position="185"/>
        <end position="205"/>
    </location>
</feature>
<dbReference type="Pfam" id="PF05064">
    <property type="entry name" value="Nsp1_C"/>
    <property type="match status" value="1"/>
</dbReference>
<keyword evidence="17" id="KW-1185">Reference proteome</keyword>
<dbReference type="GO" id="GO:0044613">
    <property type="term" value="C:nuclear pore central transport channel"/>
    <property type="evidence" value="ECO:0007669"/>
    <property type="project" value="TreeGrafter"/>
</dbReference>
<dbReference type="EMBL" id="MDDG01000001">
    <property type="protein sequence ID" value="OQE46948.1"/>
    <property type="molecule type" value="Genomic_DNA"/>
</dbReference>
<feature type="compositionally biased region" description="Low complexity" evidence="14">
    <location>
        <begin position="404"/>
        <end position="425"/>
    </location>
</feature>
<dbReference type="InterPro" id="IPR007758">
    <property type="entry name" value="Nucleoporin_NSP1_C"/>
</dbReference>
<dbReference type="GO" id="GO:0017056">
    <property type="term" value="F:structural constituent of nuclear pore"/>
    <property type="evidence" value="ECO:0007669"/>
    <property type="project" value="InterPro"/>
</dbReference>
<feature type="compositionally biased region" description="Polar residues" evidence="14">
    <location>
        <begin position="382"/>
        <end position="396"/>
    </location>
</feature>
<dbReference type="GO" id="GO:0051028">
    <property type="term" value="P:mRNA transport"/>
    <property type="evidence" value="ECO:0007669"/>
    <property type="project" value="UniProtKB-KW"/>
</dbReference>
<feature type="region of interest" description="Disordered" evidence="14">
    <location>
        <begin position="234"/>
        <end position="445"/>
    </location>
</feature>
<dbReference type="GO" id="GO:0006606">
    <property type="term" value="P:protein import into nucleus"/>
    <property type="evidence" value="ECO:0007669"/>
    <property type="project" value="TreeGrafter"/>
</dbReference>
<dbReference type="AlphaFoldDB" id="A0A1V6V8K9"/>
<dbReference type="GO" id="GO:0005543">
    <property type="term" value="F:phospholipid binding"/>
    <property type="evidence" value="ECO:0007669"/>
    <property type="project" value="TreeGrafter"/>
</dbReference>
<evidence type="ECO:0000256" key="9">
    <source>
        <dbReference type="ARBA" id="ARBA00023132"/>
    </source>
</evidence>